<feature type="region of interest" description="Disordered" evidence="1">
    <location>
        <begin position="1"/>
        <end position="30"/>
    </location>
</feature>
<dbReference type="eggNOG" id="COG2606">
    <property type="taxonomic scope" value="Bacteria"/>
</dbReference>
<dbReference type="RefSeq" id="WP_012867124.1">
    <property type="nucleotide sequence ID" value="NC_013521.1"/>
</dbReference>
<protein>
    <submittedName>
        <fullName evidence="3">Uncharacterized conserved protein</fullName>
    </submittedName>
</protein>
<dbReference type="EMBL" id="CP001819">
    <property type="protein sequence ID" value="ACZ22055.1"/>
    <property type="molecule type" value="Genomic_DNA"/>
</dbReference>
<dbReference type="HOGENOM" id="CLU_104555_0_0_11"/>
<dbReference type="Gene3D" id="3.90.960.10">
    <property type="entry name" value="YbaK/aminoacyl-tRNA synthetase-associated domain"/>
    <property type="match status" value="1"/>
</dbReference>
<dbReference type="Pfam" id="PF04073">
    <property type="entry name" value="tRNA_edit"/>
    <property type="match status" value="1"/>
</dbReference>
<dbReference type="STRING" id="446469.Sked_21350"/>
<proteinExistence type="predicted"/>
<evidence type="ECO:0000313" key="3">
    <source>
        <dbReference type="EMBL" id="ACZ22055.1"/>
    </source>
</evidence>
<dbReference type="KEGG" id="ske:Sked_21350"/>
<organism evidence="3 4">
    <name type="scientific">Sanguibacter keddieii (strain ATCC 51767 / DSM 10542 / NCFB 3025 / ST-74)</name>
    <dbReference type="NCBI Taxonomy" id="446469"/>
    <lineage>
        <taxon>Bacteria</taxon>
        <taxon>Bacillati</taxon>
        <taxon>Actinomycetota</taxon>
        <taxon>Actinomycetes</taxon>
        <taxon>Micrococcales</taxon>
        <taxon>Sanguibacteraceae</taxon>
        <taxon>Sanguibacter</taxon>
    </lineage>
</organism>
<dbReference type="SUPFAM" id="SSF55826">
    <property type="entry name" value="YbaK/ProRS associated domain"/>
    <property type="match status" value="1"/>
</dbReference>
<dbReference type="Proteomes" id="UP000000322">
    <property type="component" value="Chromosome"/>
</dbReference>
<gene>
    <name evidence="3" type="ordered locus">Sked_21350</name>
</gene>
<sequence length="210" mass="21969">MPDHHTPDISTSGIAHPGTDSTQPPAATPSIGTLTWLRAVDHPELLAPVTHAALLEWAEADPTVADKVFVAEIDPEVSDTAAMCDAYDVTMTQSVNCVLVAGKREGVERTAAAAVRASSRADINGTVKSLLNVRKASFVPVDRAVTESGMEYGGISPIGLGKQWPVLLDDGAKAGWIVIGSGVRRSKITLPGVLLATMPRVQIISDLGVS</sequence>
<dbReference type="GO" id="GO:0002161">
    <property type="term" value="F:aminoacyl-tRNA deacylase activity"/>
    <property type="evidence" value="ECO:0007669"/>
    <property type="project" value="InterPro"/>
</dbReference>
<dbReference type="OrthoDB" id="9796920at2"/>
<keyword evidence="4" id="KW-1185">Reference proteome</keyword>
<evidence type="ECO:0000313" key="4">
    <source>
        <dbReference type="Proteomes" id="UP000000322"/>
    </source>
</evidence>
<evidence type="ECO:0000256" key="1">
    <source>
        <dbReference type="SAM" id="MobiDB-lite"/>
    </source>
</evidence>
<name>D1BHY5_SANKS</name>
<evidence type="ECO:0000259" key="2">
    <source>
        <dbReference type="Pfam" id="PF04073"/>
    </source>
</evidence>
<feature type="domain" description="YbaK/aminoacyl-tRNA synthetase-associated" evidence="2">
    <location>
        <begin position="75"/>
        <end position="191"/>
    </location>
</feature>
<reference evidence="3 4" key="1">
    <citation type="journal article" date="2009" name="Stand. Genomic Sci.">
        <title>Complete genome sequence of Sanguibacter keddieii type strain (ST-74).</title>
        <authorList>
            <person name="Ivanova N."/>
            <person name="Sikorski J."/>
            <person name="Sims D."/>
            <person name="Brettin T."/>
            <person name="Detter J.C."/>
            <person name="Han C."/>
            <person name="Lapidus A."/>
            <person name="Copeland A."/>
            <person name="Glavina Del Rio T."/>
            <person name="Nolan M."/>
            <person name="Chen F."/>
            <person name="Lucas S."/>
            <person name="Tice H."/>
            <person name="Cheng J.F."/>
            <person name="Bruce D."/>
            <person name="Goodwin L."/>
            <person name="Pitluck S."/>
            <person name="Pati A."/>
            <person name="Mavromatis K."/>
            <person name="Chen A."/>
            <person name="Palaniappan K."/>
            <person name="D'haeseleer P."/>
            <person name="Chain P."/>
            <person name="Bristow J."/>
            <person name="Eisen J.A."/>
            <person name="Markowitz V."/>
            <person name="Hugenholtz P."/>
            <person name="Goker M."/>
            <person name="Pukall R."/>
            <person name="Klenk H.P."/>
            <person name="Kyrpides N.C."/>
        </authorList>
    </citation>
    <scope>NUCLEOTIDE SEQUENCE [LARGE SCALE GENOMIC DNA]</scope>
    <source>
        <strain evidence="4">ATCC 51767 / DSM 10542 / NCFB 3025 / ST-74</strain>
    </source>
</reference>
<feature type="compositionally biased region" description="Polar residues" evidence="1">
    <location>
        <begin position="8"/>
        <end position="30"/>
    </location>
</feature>
<dbReference type="InterPro" id="IPR036754">
    <property type="entry name" value="YbaK/aa-tRNA-synt-asso_dom_sf"/>
</dbReference>
<dbReference type="AlphaFoldDB" id="D1BHY5"/>
<dbReference type="InterPro" id="IPR007214">
    <property type="entry name" value="YbaK/aa-tRNA-synth-assoc-dom"/>
</dbReference>
<accession>D1BHY5</accession>